<gene>
    <name evidence="1" type="ORF">EIN_409940</name>
</gene>
<dbReference type="Proteomes" id="UP000014680">
    <property type="component" value="Unassembled WGS sequence"/>
</dbReference>
<organism evidence="1 2">
    <name type="scientific">Entamoeba invadens IP1</name>
    <dbReference type="NCBI Taxonomy" id="370355"/>
    <lineage>
        <taxon>Eukaryota</taxon>
        <taxon>Amoebozoa</taxon>
        <taxon>Evosea</taxon>
        <taxon>Archamoebae</taxon>
        <taxon>Mastigamoebida</taxon>
        <taxon>Entamoebidae</taxon>
        <taxon>Entamoeba</taxon>
    </lineage>
</organism>
<reference evidence="1 2" key="1">
    <citation type="submission" date="2012-10" db="EMBL/GenBank/DDBJ databases">
        <authorList>
            <person name="Zafar N."/>
            <person name="Inman J."/>
            <person name="Hall N."/>
            <person name="Lorenzi H."/>
            <person name="Caler E."/>
        </authorList>
    </citation>
    <scope>NUCLEOTIDE SEQUENCE [LARGE SCALE GENOMIC DNA]</scope>
    <source>
        <strain evidence="1 2">IP1</strain>
    </source>
</reference>
<evidence type="ECO:0000313" key="2">
    <source>
        <dbReference type="Proteomes" id="UP000014680"/>
    </source>
</evidence>
<dbReference type="GeneID" id="14884665"/>
<keyword evidence="2" id="KW-1185">Reference proteome</keyword>
<dbReference type="RefSeq" id="XP_004185021.1">
    <property type="nucleotide sequence ID" value="XM_004184973.1"/>
</dbReference>
<name>A0A0A1TZQ9_ENTIV</name>
<dbReference type="OMA" id="KCERGKY"/>
<dbReference type="OrthoDB" id="24867at2759"/>
<proteinExistence type="predicted"/>
<sequence length="173" mass="20063">MTIQTSHFHKIIRYVISNNLLPISFSDHYGKSQRTLDFYSYGVMKEKLSHKIVQSFSVCDPCFFTSFRDACLSKRDSIFDDLLSDYIKPLCEKGKYISMIIAECSVELRNTNINGEDKAIIKTIQQFLVNCLFVAGCNTFFHYGFTLSSPDRYHYRMTGVYDNNNVNLQHIFA</sequence>
<protein>
    <submittedName>
        <fullName evidence="1">Uncharacterized protein</fullName>
    </submittedName>
</protein>
<dbReference type="VEuPathDB" id="AmoebaDB:EIN_409940"/>
<accession>A0A0A1TZQ9</accession>
<dbReference type="EMBL" id="KB207048">
    <property type="protein sequence ID" value="ELP85675.1"/>
    <property type="molecule type" value="Genomic_DNA"/>
</dbReference>
<dbReference type="KEGG" id="eiv:EIN_409940"/>
<dbReference type="AlphaFoldDB" id="A0A0A1TZQ9"/>
<evidence type="ECO:0000313" key="1">
    <source>
        <dbReference type="EMBL" id="ELP85675.1"/>
    </source>
</evidence>